<dbReference type="PROSITE" id="PS50987">
    <property type="entry name" value="HTH_ARSR_2"/>
    <property type="match status" value="1"/>
</dbReference>
<accession>A0A1I6HE63</accession>
<name>A0A1I6HE63_9RHOB</name>
<keyword evidence="1" id="KW-0805">Transcription regulation</keyword>
<keyword evidence="6" id="KW-1185">Reference proteome</keyword>
<organism evidence="5 6">
    <name type="scientific">Litoreibacter janthinus</name>
    <dbReference type="NCBI Taxonomy" id="670154"/>
    <lineage>
        <taxon>Bacteria</taxon>
        <taxon>Pseudomonadati</taxon>
        <taxon>Pseudomonadota</taxon>
        <taxon>Alphaproteobacteria</taxon>
        <taxon>Rhodobacterales</taxon>
        <taxon>Roseobacteraceae</taxon>
        <taxon>Litoreibacter</taxon>
    </lineage>
</organism>
<evidence type="ECO:0000256" key="2">
    <source>
        <dbReference type="ARBA" id="ARBA00023125"/>
    </source>
</evidence>
<dbReference type="PRINTS" id="PR00778">
    <property type="entry name" value="HTHARSR"/>
</dbReference>
<dbReference type="Gene3D" id="1.10.10.10">
    <property type="entry name" value="Winged helix-like DNA-binding domain superfamily/Winged helix DNA-binding domain"/>
    <property type="match status" value="1"/>
</dbReference>
<feature type="domain" description="HTH arsR-type" evidence="4">
    <location>
        <begin position="1"/>
        <end position="95"/>
    </location>
</feature>
<dbReference type="InterPro" id="IPR036390">
    <property type="entry name" value="WH_DNA-bd_sf"/>
</dbReference>
<dbReference type="EMBL" id="FOYO01000001">
    <property type="protein sequence ID" value="SFR52782.1"/>
    <property type="molecule type" value="Genomic_DNA"/>
</dbReference>
<dbReference type="GO" id="GO:0003677">
    <property type="term" value="F:DNA binding"/>
    <property type="evidence" value="ECO:0007669"/>
    <property type="project" value="UniProtKB-KW"/>
</dbReference>
<proteinExistence type="predicted"/>
<sequence length="110" mass="11987">MEKQQALAAFDALGQSTRLDVFRLLIKAGEDGMSAGDISDALDVRQNTMSANLAILTRSGLIRNERHGRSIRYFADMGGMRGLLAFLLEDCCGGQPEHCQPIIERIACAC</sequence>
<dbReference type="PANTHER" id="PTHR43132">
    <property type="entry name" value="ARSENICAL RESISTANCE OPERON REPRESSOR ARSR-RELATED"/>
    <property type="match status" value="1"/>
</dbReference>
<dbReference type="SUPFAM" id="SSF46785">
    <property type="entry name" value="Winged helix' DNA-binding domain"/>
    <property type="match status" value="1"/>
</dbReference>
<dbReference type="InterPro" id="IPR011991">
    <property type="entry name" value="ArsR-like_HTH"/>
</dbReference>
<keyword evidence="3" id="KW-0804">Transcription</keyword>
<protein>
    <submittedName>
        <fullName evidence="5">Transcriptional regulator, ArsR family</fullName>
    </submittedName>
</protein>
<dbReference type="InterPro" id="IPR001845">
    <property type="entry name" value="HTH_ArsR_DNA-bd_dom"/>
</dbReference>
<dbReference type="InterPro" id="IPR051011">
    <property type="entry name" value="Metal_resp_trans_reg"/>
</dbReference>
<evidence type="ECO:0000313" key="6">
    <source>
        <dbReference type="Proteomes" id="UP000199658"/>
    </source>
</evidence>
<keyword evidence="2" id="KW-0238">DNA-binding</keyword>
<evidence type="ECO:0000313" key="5">
    <source>
        <dbReference type="EMBL" id="SFR52782.1"/>
    </source>
</evidence>
<dbReference type="SMART" id="SM00418">
    <property type="entry name" value="HTH_ARSR"/>
    <property type="match status" value="1"/>
</dbReference>
<dbReference type="GO" id="GO:0003700">
    <property type="term" value="F:DNA-binding transcription factor activity"/>
    <property type="evidence" value="ECO:0007669"/>
    <property type="project" value="InterPro"/>
</dbReference>
<gene>
    <name evidence="5" type="ORF">SAMN04488002_2900</name>
</gene>
<dbReference type="STRING" id="670154.SAMN04488002_2900"/>
<dbReference type="AlphaFoldDB" id="A0A1I6HE63"/>
<dbReference type="RefSeq" id="WP_090218117.1">
    <property type="nucleotide sequence ID" value="NZ_FOYO01000001.1"/>
</dbReference>
<dbReference type="InterPro" id="IPR036388">
    <property type="entry name" value="WH-like_DNA-bd_sf"/>
</dbReference>
<dbReference type="OrthoDB" id="9804742at2"/>
<dbReference type="Pfam" id="PF12840">
    <property type="entry name" value="HTH_20"/>
    <property type="match status" value="1"/>
</dbReference>
<dbReference type="Proteomes" id="UP000199658">
    <property type="component" value="Unassembled WGS sequence"/>
</dbReference>
<dbReference type="NCBIfam" id="NF033788">
    <property type="entry name" value="HTH_metalloreg"/>
    <property type="match status" value="1"/>
</dbReference>
<evidence type="ECO:0000256" key="3">
    <source>
        <dbReference type="ARBA" id="ARBA00023163"/>
    </source>
</evidence>
<reference evidence="6" key="1">
    <citation type="submission" date="2016-10" db="EMBL/GenBank/DDBJ databases">
        <authorList>
            <person name="Varghese N."/>
            <person name="Submissions S."/>
        </authorList>
    </citation>
    <scope>NUCLEOTIDE SEQUENCE [LARGE SCALE GENOMIC DNA]</scope>
    <source>
        <strain evidence="6">DSM 26921</strain>
    </source>
</reference>
<dbReference type="PANTHER" id="PTHR43132:SF2">
    <property type="entry name" value="ARSENICAL RESISTANCE OPERON REPRESSOR ARSR-RELATED"/>
    <property type="match status" value="1"/>
</dbReference>
<evidence type="ECO:0000259" key="4">
    <source>
        <dbReference type="PROSITE" id="PS50987"/>
    </source>
</evidence>
<dbReference type="CDD" id="cd00090">
    <property type="entry name" value="HTH_ARSR"/>
    <property type="match status" value="1"/>
</dbReference>
<evidence type="ECO:0000256" key="1">
    <source>
        <dbReference type="ARBA" id="ARBA00023015"/>
    </source>
</evidence>